<comment type="caution">
    <text evidence="6">Lacks conserved residue(s) required for the propagation of feature annotation.</text>
</comment>
<keyword evidence="4" id="KW-0833">Ubl conjugation pathway</keyword>
<evidence type="ECO:0000256" key="1">
    <source>
        <dbReference type="ARBA" id="ARBA00000707"/>
    </source>
</evidence>
<dbReference type="InterPro" id="IPR006155">
    <property type="entry name" value="Josephin"/>
</dbReference>
<evidence type="ECO:0000256" key="3">
    <source>
        <dbReference type="ARBA" id="ARBA00022670"/>
    </source>
</evidence>
<evidence type="ECO:0000313" key="9">
    <source>
        <dbReference type="Proteomes" id="UP001151518"/>
    </source>
</evidence>
<dbReference type="AlphaFoldDB" id="A0A9W8KWP0"/>
<evidence type="ECO:0000256" key="5">
    <source>
        <dbReference type="ARBA" id="ARBA00022801"/>
    </source>
</evidence>
<proteinExistence type="predicted"/>
<dbReference type="GO" id="GO:0004843">
    <property type="term" value="F:cysteine-type deubiquitinase activity"/>
    <property type="evidence" value="ECO:0007669"/>
    <property type="project" value="UniProtKB-EC"/>
</dbReference>
<evidence type="ECO:0000256" key="4">
    <source>
        <dbReference type="ARBA" id="ARBA00022786"/>
    </source>
</evidence>
<dbReference type="OrthoDB" id="10063692at2759"/>
<dbReference type="PANTHER" id="PTHR13291:SF0">
    <property type="entry name" value="JOSEPHIN-LIKE PROTEIN"/>
    <property type="match status" value="1"/>
</dbReference>
<keyword evidence="5 8" id="KW-0378">Hydrolase</keyword>
<name>A0A9W8KWP0_9FUNG</name>
<evidence type="ECO:0000256" key="2">
    <source>
        <dbReference type="ARBA" id="ARBA00012759"/>
    </source>
</evidence>
<evidence type="ECO:0000313" key="8">
    <source>
        <dbReference type="EMBL" id="KAJ2674353.1"/>
    </source>
</evidence>
<dbReference type="PANTHER" id="PTHR13291">
    <property type="entry name" value="JOSEPHIN 1, 2"/>
    <property type="match status" value="1"/>
</dbReference>
<evidence type="ECO:0000259" key="7">
    <source>
        <dbReference type="PROSITE" id="PS50957"/>
    </source>
</evidence>
<dbReference type="Proteomes" id="UP001151518">
    <property type="component" value="Unassembled WGS sequence"/>
</dbReference>
<comment type="caution">
    <text evidence="8">The sequence shown here is derived from an EMBL/GenBank/DDBJ whole genome shotgun (WGS) entry which is preliminary data.</text>
</comment>
<evidence type="ECO:0000256" key="6">
    <source>
        <dbReference type="PROSITE-ProRule" id="PRU00331"/>
    </source>
</evidence>
<dbReference type="GO" id="GO:0006508">
    <property type="term" value="P:proteolysis"/>
    <property type="evidence" value="ECO:0007669"/>
    <property type="project" value="UniProtKB-KW"/>
</dbReference>
<dbReference type="GO" id="GO:0016579">
    <property type="term" value="P:protein deubiquitination"/>
    <property type="evidence" value="ECO:0007669"/>
    <property type="project" value="InterPro"/>
</dbReference>
<dbReference type="InterPro" id="IPR040053">
    <property type="entry name" value="JOSD1/2"/>
</dbReference>
<feature type="domain" description="Josephin" evidence="7">
    <location>
        <begin position="5"/>
        <end position="216"/>
    </location>
</feature>
<dbReference type="EC" id="3.4.19.12" evidence="2"/>
<organism evidence="8 9">
    <name type="scientific">Coemansia spiralis</name>
    <dbReference type="NCBI Taxonomy" id="417178"/>
    <lineage>
        <taxon>Eukaryota</taxon>
        <taxon>Fungi</taxon>
        <taxon>Fungi incertae sedis</taxon>
        <taxon>Zoopagomycota</taxon>
        <taxon>Kickxellomycotina</taxon>
        <taxon>Kickxellomycetes</taxon>
        <taxon>Kickxellales</taxon>
        <taxon>Kickxellaceae</taxon>
        <taxon>Coemansia</taxon>
    </lineage>
</organism>
<protein>
    <recommendedName>
        <fullName evidence="2">ubiquitinyl hydrolase 1</fullName>
        <ecNumber evidence="2">3.4.19.12</ecNumber>
    </recommendedName>
</protein>
<reference evidence="8" key="1">
    <citation type="submission" date="2022-07" db="EMBL/GenBank/DDBJ databases">
        <title>Phylogenomic reconstructions and comparative analyses of Kickxellomycotina fungi.</title>
        <authorList>
            <person name="Reynolds N.K."/>
            <person name="Stajich J.E."/>
            <person name="Barry K."/>
            <person name="Grigoriev I.V."/>
            <person name="Crous P."/>
            <person name="Smith M.E."/>
        </authorList>
    </citation>
    <scope>NUCLEOTIDE SEQUENCE</scope>
    <source>
        <strain evidence="8">NRRL 3115</strain>
    </source>
</reference>
<sequence>MKLRESPIYHEKQSFWLCAKHSLNNVLQQEVCTQADLERIAKYLHSLHPEQTGWLKFNAHKNFLGFGDYDVNVLTAALNEHECDLLWHDNRTNIDAADLSNCIGLIVHIQPEWFFRRGHWFAIKYFDQVVTAPVVPKTYVGQPRASRSVEERESREYEAKTYEPGFWNLDSKVPHPEYIGDRIDLNKFLQDLTKKNRMHVLLVVPLKPPSVSTSST</sequence>
<keyword evidence="3" id="KW-0645">Protease</keyword>
<dbReference type="EMBL" id="JANBTW010000058">
    <property type="protein sequence ID" value="KAJ2674353.1"/>
    <property type="molecule type" value="Genomic_DNA"/>
</dbReference>
<accession>A0A9W8KWP0</accession>
<comment type="catalytic activity">
    <reaction evidence="1">
        <text>Thiol-dependent hydrolysis of ester, thioester, amide, peptide and isopeptide bonds formed by the C-terminal Gly of ubiquitin (a 76-residue protein attached to proteins as an intracellular targeting signal).</text>
        <dbReference type="EC" id="3.4.19.12"/>
    </reaction>
</comment>
<dbReference type="SMART" id="SM01246">
    <property type="entry name" value="Josephin"/>
    <property type="match status" value="1"/>
</dbReference>
<dbReference type="PROSITE" id="PS50957">
    <property type="entry name" value="JOSEPHIN"/>
    <property type="match status" value="1"/>
</dbReference>
<dbReference type="Pfam" id="PF02099">
    <property type="entry name" value="Josephin"/>
    <property type="match status" value="1"/>
</dbReference>
<dbReference type="Gene3D" id="3.90.70.40">
    <property type="match status" value="1"/>
</dbReference>
<gene>
    <name evidence="8" type="primary">JOSD2</name>
    <name evidence="8" type="ORF">GGI25_004373</name>
</gene>